<evidence type="ECO:0000313" key="5">
    <source>
        <dbReference type="Proteomes" id="UP000688137"/>
    </source>
</evidence>
<gene>
    <name evidence="4" type="ORF">PPRIM_AZ9-3.1.T0370124</name>
</gene>
<protein>
    <recommendedName>
        <fullName evidence="3">SCP domain-containing protein</fullName>
    </recommendedName>
</protein>
<dbReference type="InterPro" id="IPR014044">
    <property type="entry name" value="CAP_dom"/>
</dbReference>
<dbReference type="EMBL" id="CAJJDM010000036">
    <property type="protein sequence ID" value="CAD8065153.1"/>
    <property type="molecule type" value="Genomic_DNA"/>
</dbReference>
<feature type="signal peptide" evidence="2">
    <location>
        <begin position="1"/>
        <end position="20"/>
    </location>
</feature>
<dbReference type="Proteomes" id="UP000688137">
    <property type="component" value="Unassembled WGS sequence"/>
</dbReference>
<evidence type="ECO:0000259" key="3">
    <source>
        <dbReference type="SMART" id="SM00198"/>
    </source>
</evidence>
<dbReference type="CDD" id="cd05380">
    <property type="entry name" value="CAP_euk"/>
    <property type="match status" value="1"/>
</dbReference>
<dbReference type="Pfam" id="PF00188">
    <property type="entry name" value="CAP"/>
    <property type="match status" value="1"/>
</dbReference>
<comment type="caution">
    <text evidence="4">The sequence shown here is derived from an EMBL/GenBank/DDBJ whole genome shotgun (WGS) entry which is preliminary data.</text>
</comment>
<dbReference type="OMA" id="AINECEV"/>
<reference evidence="4" key="1">
    <citation type="submission" date="2021-01" db="EMBL/GenBank/DDBJ databases">
        <authorList>
            <consortium name="Genoscope - CEA"/>
            <person name="William W."/>
        </authorList>
    </citation>
    <scope>NUCLEOTIDE SEQUENCE</scope>
</reference>
<feature type="region of interest" description="Disordered" evidence="1">
    <location>
        <begin position="225"/>
        <end position="247"/>
    </location>
</feature>
<evidence type="ECO:0000313" key="4">
    <source>
        <dbReference type="EMBL" id="CAD8065153.1"/>
    </source>
</evidence>
<evidence type="ECO:0000256" key="1">
    <source>
        <dbReference type="SAM" id="MobiDB-lite"/>
    </source>
</evidence>
<dbReference type="SMART" id="SM00198">
    <property type="entry name" value="SCP"/>
    <property type="match status" value="1"/>
</dbReference>
<proteinExistence type="predicted"/>
<evidence type="ECO:0000256" key="2">
    <source>
        <dbReference type="SAM" id="SignalP"/>
    </source>
</evidence>
<keyword evidence="2" id="KW-0732">Signal</keyword>
<dbReference type="AlphaFoldDB" id="A0A8S1LI80"/>
<feature type="domain" description="SCP" evidence="3">
    <location>
        <begin position="34"/>
        <end position="175"/>
    </location>
</feature>
<name>A0A8S1LI80_PARPR</name>
<sequence>MKLFLIILFTIGLAINECEVDNKDRVKLSGMSKQKEDELLELHNEHRNLVAIGKVRNYYGEFSTATNMNCIKWDDHLAKNAQDCADKCPSNFKLDCSFPRHYGYLTYKGEVDNGGQDWSATRIFKKLISQEDFARQIELATVQFFGCGRTQISRRNGKSQEIFVCVYNKQQNLNGEVYKYGIPGQDCLYGRKIEFQGLCKQSITDIESLKFRHQRHQDAYKYHHKDEKHHVHHNHHRKDDGFHTRAD</sequence>
<keyword evidence="5" id="KW-1185">Reference proteome</keyword>
<organism evidence="4 5">
    <name type="scientific">Paramecium primaurelia</name>
    <dbReference type="NCBI Taxonomy" id="5886"/>
    <lineage>
        <taxon>Eukaryota</taxon>
        <taxon>Sar</taxon>
        <taxon>Alveolata</taxon>
        <taxon>Ciliophora</taxon>
        <taxon>Intramacronucleata</taxon>
        <taxon>Oligohymenophorea</taxon>
        <taxon>Peniculida</taxon>
        <taxon>Parameciidae</taxon>
        <taxon>Paramecium</taxon>
    </lineage>
</organism>
<feature type="chain" id="PRO_5035762924" description="SCP domain-containing protein" evidence="2">
    <location>
        <begin position="21"/>
        <end position="247"/>
    </location>
</feature>
<accession>A0A8S1LI80</accession>
<feature type="compositionally biased region" description="Basic and acidic residues" evidence="1">
    <location>
        <begin position="237"/>
        <end position="247"/>
    </location>
</feature>